<dbReference type="InterPro" id="IPR045584">
    <property type="entry name" value="Pilin-like"/>
</dbReference>
<evidence type="ECO:0000256" key="1">
    <source>
        <dbReference type="SAM" id="Phobius"/>
    </source>
</evidence>
<dbReference type="NCBIfam" id="TIGR02532">
    <property type="entry name" value="IV_pilin_GFxxxE"/>
    <property type="match status" value="1"/>
</dbReference>
<dbReference type="InterPro" id="IPR012902">
    <property type="entry name" value="N_methyl_site"/>
</dbReference>
<keyword evidence="1" id="KW-1133">Transmembrane helix</keyword>
<reference evidence="2" key="1">
    <citation type="submission" date="2018-06" db="EMBL/GenBank/DDBJ databases">
        <authorList>
            <person name="Zhirakovskaya E."/>
        </authorList>
    </citation>
    <scope>NUCLEOTIDE SEQUENCE</scope>
</reference>
<dbReference type="PROSITE" id="PS00409">
    <property type="entry name" value="PROKAR_NTER_METHYL"/>
    <property type="match status" value="1"/>
</dbReference>
<organism evidence="2">
    <name type="scientific">hydrothermal vent metagenome</name>
    <dbReference type="NCBI Taxonomy" id="652676"/>
    <lineage>
        <taxon>unclassified sequences</taxon>
        <taxon>metagenomes</taxon>
        <taxon>ecological metagenomes</taxon>
    </lineage>
</organism>
<proteinExistence type="predicted"/>
<sequence length="181" mass="20173">MPISKAGISTNPHRHDAGFTLLELMVIVSILGITALMVFPKLSAFGVNSGKAATRHLSRLIQHLAQESLATKNYYRLYYDFEEEAYSVKILQGREFVPVSGDLIAGRKLPDGLVFEDVVTFRHGKVQDGEAYTEFFPLGVEKTTIHLKEEGGTVWTLIVNSLTGRVKIFDSYIEKIERAGL</sequence>
<protein>
    <submittedName>
        <fullName evidence="2">General secretion pathway protein I</fullName>
    </submittedName>
</protein>
<dbReference type="SUPFAM" id="SSF54523">
    <property type="entry name" value="Pili subunits"/>
    <property type="match status" value="1"/>
</dbReference>
<keyword evidence="1" id="KW-0472">Membrane</keyword>
<dbReference type="EMBL" id="UOGF01000008">
    <property type="protein sequence ID" value="VAX26329.1"/>
    <property type="molecule type" value="Genomic_DNA"/>
</dbReference>
<feature type="transmembrane region" description="Helical" evidence="1">
    <location>
        <begin position="21"/>
        <end position="39"/>
    </location>
</feature>
<evidence type="ECO:0000313" key="2">
    <source>
        <dbReference type="EMBL" id="VAX26329.1"/>
    </source>
</evidence>
<name>A0A3B1C7Z9_9ZZZZ</name>
<dbReference type="AlphaFoldDB" id="A0A3B1C7Z9"/>
<keyword evidence="1" id="KW-0812">Transmembrane</keyword>
<accession>A0A3B1C7Z9</accession>
<dbReference type="Gene3D" id="3.30.700.10">
    <property type="entry name" value="Glycoprotein, Type 4 Pilin"/>
    <property type="match status" value="1"/>
</dbReference>
<gene>
    <name evidence="2" type="ORF">MNBD_NITROSPIRAE01-1102</name>
</gene>
<dbReference type="Pfam" id="PF07963">
    <property type="entry name" value="N_methyl"/>
    <property type="match status" value="1"/>
</dbReference>